<evidence type="ECO:0000313" key="2">
    <source>
        <dbReference type="Proteomes" id="UP000006034"/>
    </source>
</evidence>
<keyword evidence="2" id="KW-1185">Reference proteome</keyword>
<dbReference type="AlphaFoldDB" id="S2LBG4"/>
<dbReference type="EMBL" id="ADCP02000001">
    <property type="protein sequence ID" value="EPC05837.1"/>
    <property type="molecule type" value="Genomic_DNA"/>
</dbReference>
<name>S2LBG4_BILW3</name>
<comment type="caution">
    <text evidence="1">The sequence shown here is derived from an EMBL/GenBank/DDBJ whole genome shotgun (WGS) entry which is preliminary data.</text>
</comment>
<dbReference type="Proteomes" id="UP000006034">
    <property type="component" value="Unassembled WGS sequence"/>
</dbReference>
<evidence type="ECO:0000313" key="1">
    <source>
        <dbReference type="EMBL" id="EPC05837.1"/>
    </source>
</evidence>
<proteinExistence type="predicted"/>
<reference evidence="1 2" key="2">
    <citation type="submission" date="2013-04" db="EMBL/GenBank/DDBJ databases">
        <title>The Genome Sequence of Bilophila wadsworthia 3_1_6.</title>
        <authorList>
            <consortium name="The Broad Institute Genomics Platform"/>
            <person name="Earl A."/>
            <person name="Ward D."/>
            <person name="Feldgarden M."/>
            <person name="Gevers D."/>
            <person name="Sibley C."/>
            <person name="Strauss J."/>
            <person name="Allen-Vercoe E."/>
            <person name="Walker B."/>
            <person name="Young S."/>
            <person name="Zeng Q."/>
            <person name="Gargeya S."/>
            <person name="Fitzgerald M."/>
            <person name="Haas B."/>
            <person name="Abouelleil A."/>
            <person name="Allen A.W."/>
            <person name="Alvarado L."/>
            <person name="Arachchi H.M."/>
            <person name="Berlin A.M."/>
            <person name="Chapman S.B."/>
            <person name="Gainer-Dewar J."/>
            <person name="Goldberg J."/>
            <person name="Griggs A."/>
            <person name="Gujja S."/>
            <person name="Hansen M."/>
            <person name="Howarth C."/>
            <person name="Imamovic A."/>
            <person name="Ireland A."/>
            <person name="Larimer J."/>
            <person name="McCowan C."/>
            <person name="Murphy C."/>
            <person name="Pearson M."/>
            <person name="Poon T.W."/>
            <person name="Priest M."/>
            <person name="Roberts A."/>
            <person name="Saif S."/>
            <person name="Shea T."/>
            <person name="Sisk P."/>
            <person name="Sykes S."/>
            <person name="Wortman J."/>
            <person name="Nusbaum C."/>
            <person name="Birren B."/>
        </authorList>
    </citation>
    <scope>NUCLEOTIDE SEQUENCE [LARGE SCALE GENOMIC DNA]</scope>
    <source>
        <strain evidence="1 2">3_1_6</strain>
    </source>
</reference>
<gene>
    <name evidence="1" type="ORF">HMPREF0179_05121</name>
</gene>
<dbReference type="HOGENOM" id="CLU_3354848_0_0_7"/>
<sequence length="36" mass="4324">MSLTDTRIKTAKPAEKIYKIYDTDGFHRPYIHKKEK</sequence>
<organism evidence="1 2">
    <name type="scientific">Bilophila wadsworthia (strain 3_1_6)</name>
    <dbReference type="NCBI Taxonomy" id="563192"/>
    <lineage>
        <taxon>Bacteria</taxon>
        <taxon>Pseudomonadati</taxon>
        <taxon>Thermodesulfobacteriota</taxon>
        <taxon>Desulfovibrionia</taxon>
        <taxon>Desulfovibrionales</taxon>
        <taxon>Desulfovibrionaceae</taxon>
        <taxon>Bilophila</taxon>
    </lineage>
</organism>
<accession>S2LBG4</accession>
<reference evidence="1 2" key="1">
    <citation type="submission" date="2010-10" db="EMBL/GenBank/DDBJ databases">
        <authorList>
            <consortium name="The Broad Institute Genome Sequencing Platform"/>
            <person name="Ward D."/>
            <person name="Earl A."/>
            <person name="Feldgarden M."/>
            <person name="Young S.K."/>
            <person name="Gargeya S."/>
            <person name="Zeng Q."/>
            <person name="Alvarado L."/>
            <person name="Berlin A."/>
            <person name="Bochicchio J."/>
            <person name="Chapman S.B."/>
            <person name="Chen Z."/>
            <person name="Freedman E."/>
            <person name="Gellesch M."/>
            <person name="Goldberg J."/>
            <person name="Griggs A."/>
            <person name="Gujja S."/>
            <person name="Heilman E."/>
            <person name="Heiman D."/>
            <person name="Howarth C."/>
            <person name="Mehta T."/>
            <person name="Neiman D."/>
            <person name="Pearson M."/>
            <person name="Roberts A."/>
            <person name="Saif S."/>
            <person name="Shea T."/>
            <person name="Shenoy N."/>
            <person name="Sisk P."/>
            <person name="Stolte C."/>
            <person name="Sykes S."/>
            <person name="White J."/>
            <person name="Yandava C."/>
            <person name="Allen-Vercoe E."/>
            <person name="Sibley C."/>
            <person name="Ambrose C.E."/>
            <person name="Strauss J."/>
            <person name="Daigneault M."/>
            <person name="Haas B."/>
            <person name="Nusbaum C."/>
            <person name="Birren B."/>
        </authorList>
    </citation>
    <scope>NUCLEOTIDE SEQUENCE [LARGE SCALE GENOMIC DNA]</scope>
    <source>
        <strain evidence="1 2">3_1_6</strain>
    </source>
</reference>
<protein>
    <submittedName>
        <fullName evidence="1">Uncharacterized protein</fullName>
    </submittedName>
</protein>